<reference evidence="2 3" key="1">
    <citation type="submission" date="2023-09" db="EMBL/GenBank/DDBJ databases">
        <title>Thalassobella suaedae gen. nov., sp. nov., a marine bacterium of the family Flavobacteriaceae isolated from a halophyte Suaeda japonica.</title>
        <authorList>
            <person name="Lee S.Y."/>
            <person name="Hwang C.Y."/>
        </authorList>
    </citation>
    <scope>NUCLEOTIDE SEQUENCE [LARGE SCALE GENOMIC DNA]</scope>
    <source>
        <strain evidence="2 3">HL-DH10</strain>
    </source>
</reference>
<accession>A0ABY9Y7L4</accession>
<sequence length="616" mass="72181">MKKILSVLLVALTTLVCNANNHKKGCNTLEEINDAQIPEAVKKWLKSELSNTTTTVLENFETPAFFTKRKSKIIGYIKGYDQTLGAKTGVFYYTNQLTRENKPRVIEIHEDGRFELELPLEYPMQNFFRIKSQVITFYLEPGQNLSVILNWDDIKQPRRISYPLKNVAYQGPLGNINTNLLHYKPNYNGGDFQEKEAIMEPVAFKEYILQFKTNALDKVKAYEQSGEIDKKTSELLKNDIILETYYSLLDYYSPTHTPRYGQGKRKANNIDDTLPEDYYNFIKDLPLHKQSILVNQNFAGFINRLEYAQPLQPKSKYERVSTGLNTSSFVEFLESKNVELSTEEEELIKIAFIPTKDRKTFSKELTSKISAFNKKYESLRKEYLNSIKDKKEFARKKHFTNKWKEQDSIAASLGIKNNLIYEIIKTRTLKFIMEADGLYNDKAWYWSELKKDIKSPHLIQLGDDLFKNELAKPEFYELPDNELETAIFKKIIAPYKGKIVVVQFWNPHSYYQGESLERMKKRRNSFKNNDDIVFLNITNESNSSIEKYNSSVKENGFENSIRIPQDDYNYMRQLFKFNASVHDVLVKQDGETVYNDFETWNMEYFLSKEFNVKPEN</sequence>
<organism evidence="2 3">
    <name type="scientific">Thalassobellus suaedae</name>
    <dbReference type="NCBI Taxonomy" id="3074124"/>
    <lineage>
        <taxon>Bacteria</taxon>
        <taxon>Pseudomonadati</taxon>
        <taxon>Bacteroidota</taxon>
        <taxon>Flavobacteriia</taxon>
        <taxon>Flavobacteriales</taxon>
        <taxon>Flavobacteriaceae</taxon>
        <taxon>Thalassobellus</taxon>
    </lineage>
</organism>
<feature type="signal peptide" evidence="1">
    <location>
        <begin position="1"/>
        <end position="19"/>
    </location>
</feature>
<keyword evidence="1" id="KW-0732">Signal</keyword>
<feature type="chain" id="PRO_5047510405" evidence="1">
    <location>
        <begin position="20"/>
        <end position="616"/>
    </location>
</feature>
<gene>
    <name evidence="2" type="ORF">RHP49_07315</name>
</gene>
<dbReference type="Gene3D" id="3.40.30.10">
    <property type="entry name" value="Glutaredoxin"/>
    <property type="match status" value="1"/>
</dbReference>
<dbReference type="EMBL" id="CP134536">
    <property type="protein sequence ID" value="WNH14056.1"/>
    <property type="molecule type" value="Genomic_DNA"/>
</dbReference>
<dbReference type="Proteomes" id="UP001303407">
    <property type="component" value="Chromosome"/>
</dbReference>
<evidence type="ECO:0000256" key="1">
    <source>
        <dbReference type="SAM" id="SignalP"/>
    </source>
</evidence>
<proteinExistence type="predicted"/>
<evidence type="ECO:0000313" key="2">
    <source>
        <dbReference type="EMBL" id="WNH14056.1"/>
    </source>
</evidence>
<protein>
    <submittedName>
        <fullName evidence="2">Uncharacterized protein</fullName>
    </submittedName>
</protein>
<name>A0ABY9Y7L4_9FLAO</name>
<dbReference type="RefSeq" id="WP_415864051.1">
    <property type="nucleotide sequence ID" value="NZ_CP134536.1"/>
</dbReference>
<evidence type="ECO:0000313" key="3">
    <source>
        <dbReference type="Proteomes" id="UP001303407"/>
    </source>
</evidence>
<keyword evidence="3" id="KW-1185">Reference proteome</keyword>